<dbReference type="EMBL" id="JACGCM010000715">
    <property type="protein sequence ID" value="KAF6167921.1"/>
    <property type="molecule type" value="Genomic_DNA"/>
</dbReference>
<protein>
    <submittedName>
        <fullName evidence="2">Uncharacterized protein</fullName>
    </submittedName>
</protein>
<gene>
    <name evidence="2" type="ORF">GIB67_027699</name>
</gene>
<name>A0A7J7NKY6_9MAGN</name>
<dbReference type="AlphaFoldDB" id="A0A7J7NKY6"/>
<dbReference type="Proteomes" id="UP000541444">
    <property type="component" value="Unassembled WGS sequence"/>
</dbReference>
<accession>A0A7J7NKY6</accession>
<sequence length="107" mass="12209">MATSDVVPDFNIEDENDVPAYLIEEDTDTYFTDHHYEPSGVSFCTWSEAEPSIPQPEQFIPYHFTQSVPQPMPSVSQSENSRRSGKNKQKAENTLDKLDELIEVIKT</sequence>
<feature type="region of interest" description="Disordered" evidence="1">
    <location>
        <begin position="66"/>
        <end position="98"/>
    </location>
</feature>
<evidence type="ECO:0000313" key="3">
    <source>
        <dbReference type="Proteomes" id="UP000541444"/>
    </source>
</evidence>
<comment type="caution">
    <text evidence="2">The sequence shown here is derived from an EMBL/GenBank/DDBJ whole genome shotgun (WGS) entry which is preliminary data.</text>
</comment>
<feature type="compositionally biased region" description="Basic and acidic residues" evidence="1">
    <location>
        <begin position="89"/>
        <end position="98"/>
    </location>
</feature>
<proteinExistence type="predicted"/>
<feature type="compositionally biased region" description="Low complexity" evidence="1">
    <location>
        <begin position="66"/>
        <end position="78"/>
    </location>
</feature>
<evidence type="ECO:0000313" key="2">
    <source>
        <dbReference type="EMBL" id="KAF6167921.1"/>
    </source>
</evidence>
<organism evidence="2 3">
    <name type="scientific">Kingdonia uniflora</name>
    <dbReference type="NCBI Taxonomy" id="39325"/>
    <lineage>
        <taxon>Eukaryota</taxon>
        <taxon>Viridiplantae</taxon>
        <taxon>Streptophyta</taxon>
        <taxon>Embryophyta</taxon>
        <taxon>Tracheophyta</taxon>
        <taxon>Spermatophyta</taxon>
        <taxon>Magnoliopsida</taxon>
        <taxon>Ranunculales</taxon>
        <taxon>Circaeasteraceae</taxon>
        <taxon>Kingdonia</taxon>
    </lineage>
</organism>
<evidence type="ECO:0000256" key="1">
    <source>
        <dbReference type="SAM" id="MobiDB-lite"/>
    </source>
</evidence>
<keyword evidence="3" id="KW-1185">Reference proteome</keyword>
<reference evidence="2 3" key="1">
    <citation type="journal article" date="2020" name="IScience">
        <title>Genome Sequencing of the Endangered Kingdonia uniflora (Circaeasteraceae, Ranunculales) Reveals Potential Mechanisms of Evolutionary Specialization.</title>
        <authorList>
            <person name="Sun Y."/>
            <person name="Deng T."/>
            <person name="Zhang A."/>
            <person name="Moore M.J."/>
            <person name="Landis J.B."/>
            <person name="Lin N."/>
            <person name="Zhang H."/>
            <person name="Zhang X."/>
            <person name="Huang J."/>
            <person name="Zhang X."/>
            <person name="Sun H."/>
            <person name="Wang H."/>
        </authorList>
    </citation>
    <scope>NUCLEOTIDE SEQUENCE [LARGE SCALE GENOMIC DNA]</scope>
    <source>
        <strain evidence="2">TB1705</strain>
        <tissue evidence="2">Leaf</tissue>
    </source>
</reference>